<name>A0A317DTI4_9PROT</name>
<gene>
    <name evidence="1" type="ORF">DKG74_20865</name>
</gene>
<dbReference type="EMBL" id="QGLE01000022">
    <property type="protein sequence ID" value="PWR17662.1"/>
    <property type="molecule type" value="Genomic_DNA"/>
</dbReference>
<reference evidence="1 2" key="1">
    <citation type="submission" date="2018-05" db="EMBL/GenBank/DDBJ databases">
        <title>Zavarzinia sp. HR-AS.</title>
        <authorList>
            <person name="Lee Y."/>
            <person name="Jeon C.O."/>
        </authorList>
    </citation>
    <scope>NUCLEOTIDE SEQUENCE [LARGE SCALE GENOMIC DNA]</scope>
    <source>
        <strain evidence="1 2">HR-AS</strain>
    </source>
</reference>
<evidence type="ECO:0000313" key="2">
    <source>
        <dbReference type="Proteomes" id="UP000245461"/>
    </source>
</evidence>
<protein>
    <submittedName>
        <fullName evidence="1">Uncharacterized protein</fullName>
    </submittedName>
</protein>
<keyword evidence="2" id="KW-1185">Reference proteome</keyword>
<dbReference type="AlphaFoldDB" id="A0A317DTI4"/>
<evidence type="ECO:0000313" key="1">
    <source>
        <dbReference type="EMBL" id="PWR17662.1"/>
    </source>
</evidence>
<comment type="caution">
    <text evidence="1">The sequence shown here is derived from an EMBL/GenBank/DDBJ whole genome shotgun (WGS) entry which is preliminary data.</text>
</comment>
<sequence length="103" mass="11231">MARLSRAEFVTDLARRQLAVERASDIAIGVAADQVDYVLAQGLSPCDALRQAGQLAPSDIGRGQAIERLARYWLALVRGWPELLESYPDELAAADAEGDLHVR</sequence>
<organism evidence="1 2">
    <name type="scientific">Zavarzinia aquatilis</name>
    <dbReference type="NCBI Taxonomy" id="2211142"/>
    <lineage>
        <taxon>Bacteria</taxon>
        <taxon>Pseudomonadati</taxon>
        <taxon>Pseudomonadota</taxon>
        <taxon>Alphaproteobacteria</taxon>
        <taxon>Rhodospirillales</taxon>
        <taxon>Zavarziniaceae</taxon>
        <taxon>Zavarzinia</taxon>
    </lineage>
</organism>
<proteinExistence type="predicted"/>
<dbReference type="RefSeq" id="WP_109908113.1">
    <property type="nucleotide sequence ID" value="NZ_QGLE01000022.1"/>
</dbReference>
<dbReference type="Proteomes" id="UP000245461">
    <property type="component" value="Unassembled WGS sequence"/>
</dbReference>
<accession>A0A317DTI4</accession>